<dbReference type="EMBL" id="OX458333">
    <property type="protein sequence ID" value="CAI8876225.1"/>
    <property type="molecule type" value="Genomic_DNA"/>
</dbReference>
<sequence>MIFFLAYVLAMVEEITDHRKSNTFEKLGRTTASGEHFRIPTRWKCLITSMRVMHSTCFTTSRGWSGTRCCFSTASWSASAG</sequence>
<reference evidence="1 2" key="1">
    <citation type="submission" date="2023-03" db="EMBL/GenBank/DDBJ databases">
        <authorList>
            <person name="Pearce D."/>
        </authorList>
    </citation>
    <scope>NUCLEOTIDE SEQUENCE [LARGE SCALE GENOMIC DNA]</scope>
    <source>
        <strain evidence="1">Msz</strain>
    </source>
</reference>
<protein>
    <submittedName>
        <fullName evidence="1">Uncharacterized protein</fullName>
    </submittedName>
</protein>
<proteinExistence type="predicted"/>
<keyword evidence="2" id="KW-1185">Reference proteome</keyword>
<organism evidence="1 2">
    <name type="scientific">Methylocaldum szegediense</name>
    <dbReference type="NCBI Taxonomy" id="73780"/>
    <lineage>
        <taxon>Bacteria</taxon>
        <taxon>Pseudomonadati</taxon>
        <taxon>Pseudomonadota</taxon>
        <taxon>Gammaproteobacteria</taxon>
        <taxon>Methylococcales</taxon>
        <taxon>Methylococcaceae</taxon>
        <taxon>Methylocaldum</taxon>
    </lineage>
</organism>
<evidence type="ECO:0000313" key="1">
    <source>
        <dbReference type="EMBL" id="CAI8876225.1"/>
    </source>
</evidence>
<dbReference type="Proteomes" id="UP001162030">
    <property type="component" value="Chromosome"/>
</dbReference>
<name>A0ABN8X759_9GAMM</name>
<evidence type="ECO:0000313" key="2">
    <source>
        <dbReference type="Proteomes" id="UP001162030"/>
    </source>
</evidence>
<accession>A0ABN8X759</accession>
<gene>
    <name evidence="1" type="ORF">MSZNOR_2977</name>
</gene>